<evidence type="ECO:0000256" key="1">
    <source>
        <dbReference type="ARBA" id="ARBA00009437"/>
    </source>
</evidence>
<dbReference type="EMBL" id="JALHLG010000016">
    <property type="protein sequence ID" value="MCJ2187597.1"/>
    <property type="molecule type" value="Genomic_DNA"/>
</dbReference>
<dbReference type="PROSITE" id="PS50931">
    <property type="entry name" value="HTH_LYSR"/>
    <property type="match status" value="2"/>
</dbReference>
<organism evidence="6 7">
    <name type="scientific">Novosphingobium beihaiensis</name>
    <dbReference type="NCBI Taxonomy" id="2930389"/>
    <lineage>
        <taxon>Bacteria</taxon>
        <taxon>Pseudomonadati</taxon>
        <taxon>Pseudomonadota</taxon>
        <taxon>Alphaproteobacteria</taxon>
        <taxon>Sphingomonadales</taxon>
        <taxon>Sphingomonadaceae</taxon>
        <taxon>Novosphingobium</taxon>
    </lineage>
</organism>
<evidence type="ECO:0000256" key="2">
    <source>
        <dbReference type="ARBA" id="ARBA00023015"/>
    </source>
</evidence>
<sequence>MEIWQFNLRHLQAVAKIVELGTVNAAAEAVNLSQPAITQALGRLEKQIGLPLFERCFNGMTPTDAARLLAPRIEAAMGHLNSPHVTMSRLRALLALADQGSYAAASKISGLAQPSIHRAVADLATAMRRRLAERRGKAVVLTDAGQGVVRTFRLARIELETGLSEIEALKGRETRRIAVGAMPLSRARVLPGAVTRFIRSHPKVRLHIAEGSRAELVEPLRQGALDLMIGALREPLMEEDLVQTPLFEDLPAVFARAGHPLAGSDPSPAELARYPWVVPQHGTPLRDSFERFFERAGVRPPAVPIESGSVMMVRQLLVGSDFMTMLSPDQVSVELEAGWLVQLASLPPGLGRTIGMTCRVSWRPTEVQRAFMDDLLAASDVLPGTQQTNLSPMIS</sequence>
<evidence type="ECO:0000256" key="3">
    <source>
        <dbReference type="ARBA" id="ARBA00023125"/>
    </source>
</evidence>
<dbReference type="SUPFAM" id="SSF53850">
    <property type="entry name" value="Periplasmic binding protein-like II"/>
    <property type="match status" value="1"/>
</dbReference>
<dbReference type="Proteomes" id="UP001202281">
    <property type="component" value="Unassembled WGS sequence"/>
</dbReference>
<dbReference type="Pfam" id="PF00126">
    <property type="entry name" value="HTH_1"/>
    <property type="match status" value="2"/>
</dbReference>
<dbReference type="InterPro" id="IPR036388">
    <property type="entry name" value="WH-like_DNA-bd_sf"/>
</dbReference>
<comment type="caution">
    <text evidence="6">The sequence shown here is derived from an EMBL/GenBank/DDBJ whole genome shotgun (WGS) entry which is preliminary data.</text>
</comment>
<dbReference type="PANTHER" id="PTHR30126:SF98">
    <property type="entry name" value="HTH-TYPE TRANSCRIPTIONAL ACTIVATOR BAUR"/>
    <property type="match status" value="1"/>
</dbReference>
<dbReference type="InterPro" id="IPR000847">
    <property type="entry name" value="LysR_HTH_N"/>
</dbReference>
<accession>A0ABT0BRB2</accession>
<dbReference type="RefSeq" id="WP_243921432.1">
    <property type="nucleotide sequence ID" value="NZ_JALHLG010000016.1"/>
</dbReference>
<comment type="similarity">
    <text evidence="1">Belongs to the LysR transcriptional regulatory family.</text>
</comment>
<keyword evidence="4" id="KW-0804">Transcription</keyword>
<dbReference type="Gene3D" id="3.40.190.10">
    <property type="entry name" value="Periplasmic binding protein-like II"/>
    <property type="match status" value="2"/>
</dbReference>
<dbReference type="InterPro" id="IPR005119">
    <property type="entry name" value="LysR_subst-bd"/>
</dbReference>
<dbReference type="PANTHER" id="PTHR30126">
    <property type="entry name" value="HTH-TYPE TRANSCRIPTIONAL REGULATOR"/>
    <property type="match status" value="1"/>
</dbReference>
<keyword evidence="3" id="KW-0238">DNA-binding</keyword>
<dbReference type="SUPFAM" id="SSF46785">
    <property type="entry name" value="Winged helix' DNA-binding domain"/>
    <property type="match status" value="2"/>
</dbReference>
<evidence type="ECO:0000256" key="4">
    <source>
        <dbReference type="ARBA" id="ARBA00023163"/>
    </source>
</evidence>
<dbReference type="Gene3D" id="1.10.10.10">
    <property type="entry name" value="Winged helix-like DNA-binding domain superfamily/Winged helix DNA-binding domain"/>
    <property type="match status" value="2"/>
</dbReference>
<proteinExistence type="inferred from homology"/>
<dbReference type="PRINTS" id="PR00039">
    <property type="entry name" value="HTHLYSR"/>
</dbReference>
<dbReference type="Pfam" id="PF03466">
    <property type="entry name" value="LysR_substrate"/>
    <property type="match status" value="1"/>
</dbReference>
<reference evidence="6 7" key="1">
    <citation type="submission" date="2022-04" db="EMBL/GenBank/DDBJ databases">
        <title>Identification of a novel bacterium isolated from mangrove sediments.</title>
        <authorList>
            <person name="Pan X."/>
        </authorList>
    </citation>
    <scope>NUCLEOTIDE SEQUENCE [LARGE SCALE GENOMIC DNA]</scope>
    <source>
        <strain evidence="6 7">B2638</strain>
    </source>
</reference>
<feature type="domain" description="HTH lysR-type" evidence="5">
    <location>
        <begin position="6"/>
        <end position="63"/>
    </location>
</feature>
<protein>
    <submittedName>
        <fullName evidence="6">LysR family transcriptional regulator</fullName>
    </submittedName>
</protein>
<evidence type="ECO:0000313" key="6">
    <source>
        <dbReference type="EMBL" id="MCJ2187597.1"/>
    </source>
</evidence>
<keyword evidence="2" id="KW-0805">Transcription regulation</keyword>
<name>A0ABT0BRB2_9SPHN</name>
<dbReference type="InterPro" id="IPR036390">
    <property type="entry name" value="WH_DNA-bd_sf"/>
</dbReference>
<feature type="domain" description="HTH lysR-type" evidence="5">
    <location>
        <begin position="85"/>
        <end position="142"/>
    </location>
</feature>
<evidence type="ECO:0000259" key="5">
    <source>
        <dbReference type="PROSITE" id="PS50931"/>
    </source>
</evidence>
<gene>
    <name evidence="6" type="ORF">MTR66_12325</name>
</gene>
<keyword evidence="7" id="KW-1185">Reference proteome</keyword>
<evidence type="ECO:0000313" key="7">
    <source>
        <dbReference type="Proteomes" id="UP001202281"/>
    </source>
</evidence>